<evidence type="ECO:0000313" key="2">
    <source>
        <dbReference type="EMBL" id="MFC6591194.1"/>
    </source>
</evidence>
<name>A0ABW1YAM6_9DEIO</name>
<accession>A0ABW1YAM6</accession>
<dbReference type="PANTHER" id="PTHR42781">
    <property type="entry name" value="SPERMIDINE/PUTRESCINE IMPORT ATP-BINDING PROTEIN POTA"/>
    <property type="match status" value="1"/>
</dbReference>
<dbReference type="EMBL" id="JBHSWD010000001">
    <property type="protein sequence ID" value="MFC6591194.1"/>
    <property type="molecule type" value="Genomic_DNA"/>
</dbReference>
<comment type="caution">
    <text evidence="2">The sequence shown here is derived from an EMBL/GenBank/DDBJ whole genome shotgun (WGS) entry which is preliminary data.</text>
</comment>
<dbReference type="InterPro" id="IPR050093">
    <property type="entry name" value="ABC_SmlMolc_Importer"/>
</dbReference>
<dbReference type="Gene3D" id="3.40.50.300">
    <property type="entry name" value="P-loop containing nucleotide triphosphate hydrolases"/>
    <property type="match status" value="1"/>
</dbReference>
<protein>
    <submittedName>
        <fullName evidence="2">Uncharacterized protein</fullName>
    </submittedName>
</protein>
<evidence type="ECO:0000256" key="1">
    <source>
        <dbReference type="ARBA" id="ARBA00022448"/>
    </source>
</evidence>
<dbReference type="InterPro" id="IPR027417">
    <property type="entry name" value="P-loop_NTPase"/>
</dbReference>
<gene>
    <name evidence="2" type="ORF">ACFP81_03550</name>
</gene>
<dbReference type="Proteomes" id="UP001596297">
    <property type="component" value="Unassembled WGS sequence"/>
</dbReference>
<reference evidence="3" key="1">
    <citation type="journal article" date="2019" name="Int. J. Syst. Evol. Microbiol.">
        <title>The Global Catalogue of Microorganisms (GCM) 10K type strain sequencing project: providing services to taxonomists for standard genome sequencing and annotation.</title>
        <authorList>
            <consortium name="The Broad Institute Genomics Platform"/>
            <consortium name="The Broad Institute Genome Sequencing Center for Infectious Disease"/>
            <person name="Wu L."/>
            <person name="Ma J."/>
        </authorList>
    </citation>
    <scope>NUCLEOTIDE SEQUENCE [LARGE SCALE GENOMIC DNA]</scope>
    <source>
        <strain evidence="3">CGMCC 1.15772</strain>
    </source>
</reference>
<dbReference type="PANTHER" id="PTHR42781:SF4">
    <property type="entry name" value="SPERMIDINE_PUTRESCINE IMPORT ATP-BINDING PROTEIN POTA"/>
    <property type="match status" value="1"/>
</dbReference>
<organism evidence="2 3">
    <name type="scientific">Deinococcus lacus</name>
    <dbReference type="NCBI Taxonomy" id="392561"/>
    <lineage>
        <taxon>Bacteria</taxon>
        <taxon>Thermotogati</taxon>
        <taxon>Deinococcota</taxon>
        <taxon>Deinococci</taxon>
        <taxon>Deinococcales</taxon>
        <taxon>Deinococcaceae</taxon>
        <taxon>Deinococcus</taxon>
    </lineage>
</organism>
<proteinExistence type="predicted"/>
<dbReference type="RefSeq" id="WP_380083692.1">
    <property type="nucleotide sequence ID" value="NZ_JBHSWD010000001.1"/>
</dbReference>
<dbReference type="SUPFAM" id="SSF52540">
    <property type="entry name" value="P-loop containing nucleoside triphosphate hydrolases"/>
    <property type="match status" value="1"/>
</dbReference>
<keyword evidence="3" id="KW-1185">Reference proteome</keyword>
<sequence length="81" mass="8833">MVTHDQREALAIASQVAVMRAGRLVQQGPPAEVFGQPRTAWTAAFLGHDNVFSQPGARPWWYRGPRCGWATEKAGRCSAAP</sequence>
<keyword evidence="1" id="KW-0813">Transport</keyword>
<evidence type="ECO:0000313" key="3">
    <source>
        <dbReference type="Proteomes" id="UP001596297"/>
    </source>
</evidence>